<reference evidence="2" key="1">
    <citation type="submission" date="2020-08" db="EMBL/GenBank/DDBJ databases">
        <title>Sequencing the genomes of 1000 actinobacteria strains.</title>
        <authorList>
            <person name="Klenk H.-P."/>
        </authorList>
    </citation>
    <scope>NUCLEOTIDE SEQUENCE [LARGE SCALE GENOMIC DNA]</scope>
    <source>
        <strain evidence="2">DSM 27064</strain>
    </source>
</reference>
<dbReference type="Pfam" id="PF00570">
    <property type="entry name" value="HRDC"/>
    <property type="match status" value="1"/>
</dbReference>
<organism evidence="2 3">
    <name type="scientific">Canibacter oris</name>
    <dbReference type="NCBI Taxonomy" id="1365628"/>
    <lineage>
        <taxon>Bacteria</taxon>
        <taxon>Bacillati</taxon>
        <taxon>Actinomycetota</taxon>
        <taxon>Actinomycetes</taxon>
        <taxon>Micrococcales</taxon>
        <taxon>Microbacteriaceae</taxon>
        <taxon>Canibacter</taxon>
    </lineage>
</organism>
<feature type="domain" description="HRDC" evidence="1">
    <location>
        <begin position="217"/>
        <end position="297"/>
    </location>
</feature>
<dbReference type="RefSeq" id="WP_183304853.1">
    <property type="nucleotide sequence ID" value="NZ_JACIFD010000011.1"/>
</dbReference>
<dbReference type="PROSITE" id="PS50967">
    <property type="entry name" value="HRDC"/>
    <property type="match status" value="1"/>
</dbReference>
<keyword evidence="2" id="KW-0378">Hydrolase</keyword>
<evidence type="ECO:0000259" key="1">
    <source>
        <dbReference type="PROSITE" id="PS50967"/>
    </source>
</evidence>
<dbReference type="InterPro" id="IPR010997">
    <property type="entry name" value="HRDC-like_sf"/>
</dbReference>
<dbReference type="InterPro" id="IPR002562">
    <property type="entry name" value="3'-5'_exonuclease_dom"/>
</dbReference>
<dbReference type="GO" id="GO:0008408">
    <property type="term" value="F:3'-5' exonuclease activity"/>
    <property type="evidence" value="ECO:0007669"/>
    <property type="project" value="InterPro"/>
</dbReference>
<dbReference type="SUPFAM" id="SSF53098">
    <property type="entry name" value="Ribonuclease H-like"/>
    <property type="match status" value="1"/>
</dbReference>
<name>A0A840DJL7_9MICO</name>
<protein>
    <submittedName>
        <fullName evidence="2">Ribonuclease D</fullName>
        <ecNumber evidence="2">3.1.13.5</ecNumber>
    </submittedName>
</protein>
<accession>A0A840DJL7</accession>
<dbReference type="Proteomes" id="UP000571183">
    <property type="component" value="Unassembled WGS sequence"/>
</dbReference>
<sequence>MRTQAELEIQWQLVDNQDAYRAALQQLAATHGPIAIDTERASGYRYFPNAYLVQIRRGHGPIYLFDPTALKDLSELGAIINSEMWILHSGRHDLPCLADLELVPQQLWDTELAARMLRAERVGLGALVADQLQVQLDKAYSDVDWSERPLQPSWLEYAAVDVLFLADLMVLQLLEAEKTAKLSILRQEFAALCAWQPKPPAEQPWRKVSHINVLVKDNRGLALVREIWTTRDEIARKADLAPHLVLPDSAIITAAQRRPRSEKDLQRIRGFNAVLAQPHLGAFWRAVMRGKRVDENLRRTPLPAGANSHGYFRKNSGAKARLETVRETVAAVAATLDIPAEHVLDPAVVKRLAADPPALLLPGETAAKLDSYGARQWQIAAVSAQLAAALAQQAEHGS</sequence>
<dbReference type="SMART" id="SM00474">
    <property type="entry name" value="35EXOc"/>
    <property type="match status" value="1"/>
</dbReference>
<dbReference type="GO" id="GO:0003676">
    <property type="term" value="F:nucleic acid binding"/>
    <property type="evidence" value="ECO:0007669"/>
    <property type="project" value="InterPro"/>
</dbReference>
<dbReference type="AlphaFoldDB" id="A0A840DJL7"/>
<dbReference type="Pfam" id="PF01612">
    <property type="entry name" value="DNA_pol_A_exo1"/>
    <property type="match status" value="1"/>
</dbReference>
<dbReference type="Gene3D" id="1.10.150.80">
    <property type="entry name" value="HRDC domain"/>
    <property type="match status" value="2"/>
</dbReference>
<gene>
    <name evidence="2" type="ORF">F5897_001222</name>
</gene>
<dbReference type="InterPro" id="IPR051086">
    <property type="entry name" value="RNase_D-like"/>
</dbReference>
<dbReference type="InterPro" id="IPR012337">
    <property type="entry name" value="RNaseH-like_sf"/>
</dbReference>
<dbReference type="InterPro" id="IPR041605">
    <property type="entry name" value="Exo_C"/>
</dbReference>
<dbReference type="InterPro" id="IPR002121">
    <property type="entry name" value="HRDC_dom"/>
</dbReference>
<dbReference type="EMBL" id="JACIFD010000011">
    <property type="protein sequence ID" value="MBB4071903.1"/>
    <property type="molecule type" value="Genomic_DNA"/>
</dbReference>
<dbReference type="EC" id="3.1.13.5" evidence="2"/>
<dbReference type="CDD" id="cd06142">
    <property type="entry name" value="RNaseD_exo"/>
    <property type="match status" value="1"/>
</dbReference>
<evidence type="ECO:0000313" key="2">
    <source>
        <dbReference type="EMBL" id="MBB4071903.1"/>
    </source>
</evidence>
<proteinExistence type="predicted"/>
<dbReference type="GO" id="GO:0033890">
    <property type="term" value="F:ribonuclease D activity"/>
    <property type="evidence" value="ECO:0007669"/>
    <property type="project" value="UniProtKB-EC"/>
</dbReference>
<dbReference type="Pfam" id="PF18305">
    <property type="entry name" value="DNA_pol_A_exoN"/>
    <property type="match status" value="1"/>
</dbReference>
<evidence type="ECO:0000313" key="3">
    <source>
        <dbReference type="Proteomes" id="UP000571183"/>
    </source>
</evidence>
<dbReference type="GO" id="GO:0000166">
    <property type="term" value="F:nucleotide binding"/>
    <property type="evidence" value="ECO:0007669"/>
    <property type="project" value="InterPro"/>
</dbReference>
<dbReference type="SUPFAM" id="SSF47819">
    <property type="entry name" value="HRDC-like"/>
    <property type="match status" value="1"/>
</dbReference>
<dbReference type="GO" id="GO:0006139">
    <property type="term" value="P:nucleobase-containing compound metabolic process"/>
    <property type="evidence" value="ECO:0007669"/>
    <property type="project" value="InterPro"/>
</dbReference>
<dbReference type="PANTHER" id="PTHR47649:SF1">
    <property type="entry name" value="RIBONUCLEASE D"/>
    <property type="match status" value="1"/>
</dbReference>
<dbReference type="SMART" id="SM00341">
    <property type="entry name" value="HRDC"/>
    <property type="match status" value="1"/>
</dbReference>
<dbReference type="InterPro" id="IPR036397">
    <property type="entry name" value="RNaseH_sf"/>
</dbReference>
<dbReference type="Gene3D" id="3.30.420.10">
    <property type="entry name" value="Ribonuclease H-like superfamily/Ribonuclease H"/>
    <property type="match status" value="1"/>
</dbReference>
<dbReference type="InterPro" id="IPR044876">
    <property type="entry name" value="HRDC_dom_sf"/>
</dbReference>
<comment type="caution">
    <text evidence="2">The sequence shown here is derived from an EMBL/GenBank/DDBJ whole genome shotgun (WGS) entry which is preliminary data.</text>
</comment>
<keyword evidence="3" id="KW-1185">Reference proteome</keyword>
<dbReference type="PANTHER" id="PTHR47649">
    <property type="entry name" value="RIBONUCLEASE D"/>
    <property type="match status" value="1"/>
</dbReference>